<reference evidence="1 2" key="1">
    <citation type="submission" date="2015-11" db="EMBL/GenBank/DDBJ databases">
        <title>Genome sequences of Lysobacter enzymogenes strain C3 and Lysobacter antibioticus ATCC 29479.</title>
        <authorList>
            <person name="Kobayashi D.Y."/>
        </authorList>
    </citation>
    <scope>NUCLEOTIDE SEQUENCE [LARGE SCALE GENOMIC DNA]</scope>
    <source>
        <strain evidence="1 2">C3</strain>
    </source>
</reference>
<dbReference type="PATRIC" id="fig|69.6.peg.2641"/>
<dbReference type="EMBL" id="CP013140">
    <property type="protein sequence ID" value="ALN58030.1"/>
    <property type="molecule type" value="Genomic_DNA"/>
</dbReference>
<name>A0A0S2DHU6_LYSEN</name>
<accession>A0A0S2DHU6</accession>
<sequence>MQWHQLAGSVLALSFLFATGCVKNQLLRLETRDFSAKAATATAAAETSYIDRIHSNQQLHGLMYALDARCVPPALRDDAAQAALAKSSSVAKTCLALKYKLEYKTFDAQFRSLQFVSDYVSILAETAADPELVAAKNFGQVAADFNNLTTALEGAPVADAKVGAVSDLLNALEAISRNGDSANAIREEFKRNGAAAQVQLEQLAEDLLDEKKEDNFDRKAAQEARKLAIDSDAASRLDAAGRMRILDDLYRNQQEQWQSERETERCENSPIVQKKGLTRFCSAKAAGLMYAASKAHGELSSLIADRPNARQRQRRAELAYRQFMDLVGVFVGLAAAF</sequence>
<dbReference type="KEGG" id="lez:GLE_2682"/>
<gene>
    <name evidence="1" type="ORF">GLE_2682</name>
</gene>
<organism evidence="1 2">
    <name type="scientific">Lysobacter enzymogenes</name>
    <dbReference type="NCBI Taxonomy" id="69"/>
    <lineage>
        <taxon>Bacteria</taxon>
        <taxon>Pseudomonadati</taxon>
        <taxon>Pseudomonadota</taxon>
        <taxon>Gammaproteobacteria</taxon>
        <taxon>Lysobacterales</taxon>
        <taxon>Lysobacteraceae</taxon>
        <taxon>Lysobacter</taxon>
    </lineage>
</organism>
<proteinExistence type="predicted"/>
<evidence type="ECO:0000313" key="1">
    <source>
        <dbReference type="EMBL" id="ALN58030.1"/>
    </source>
</evidence>
<dbReference type="STRING" id="69.GLE_2682"/>
<evidence type="ECO:0000313" key="2">
    <source>
        <dbReference type="Proteomes" id="UP000061569"/>
    </source>
</evidence>
<dbReference type="Proteomes" id="UP000061569">
    <property type="component" value="Chromosome"/>
</dbReference>
<protein>
    <submittedName>
        <fullName evidence="1">Uncharacterized protein</fullName>
    </submittedName>
</protein>
<dbReference type="AlphaFoldDB" id="A0A0S2DHU6"/>